<accession>A0A4Y7SCS3</accession>
<feature type="region of interest" description="Disordered" evidence="1">
    <location>
        <begin position="261"/>
        <end position="281"/>
    </location>
</feature>
<evidence type="ECO:0000313" key="3">
    <source>
        <dbReference type="Proteomes" id="UP000298030"/>
    </source>
</evidence>
<name>A0A4Y7SCS3_COPMI</name>
<reference evidence="2 3" key="1">
    <citation type="journal article" date="2019" name="Nat. Ecol. Evol.">
        <title>Megaphylogeny resolves global patterns of mushroom evolution.</title>
        <authorList>
            <person name="Varga T."/>
            <person name="Krizsan K."/>
            <person name="Foldi C."/>
            <person name="Dima B."/>
            <person name="Sanchez-Garcia M."/>
            <person name="Sanchez-Ramirez S."/>
            <person name="Szollosi G.J."/>
            <person name="Szarkandi J.G."/>
            <person name="Papp V."/>
            <person name="Albert L."/>
            <person name="Andreopoulos W."/>
            <person name="Angelini C."/>
            <person name="Antonin V."/>
            <person name="Barry K.W."/>
            <person name="Bougher N.L."/>
            <person name="Buchanan P."/>
            <person name="Buyck B."/>
            <person name="Bense V."/>
            <person name="Catcheside P."/>
            <person name="Chovatia M."/>
            <person name="Cooper J."/>
            <person name="Damon W."/>
            <person name="Desjardin D."/>
            <person name="Finy P."/>
            <person name="Geml J."/>
            <person name="Haridas S."/>
            <person name="Hughes K."/>
            <person name="Justo A."/>
            <person name="Karasinski D."/>
            <person name="Kautmanova I."/>
            <person name="Kiss B."/>
            <person name="Kocsube S."/>
            <person name="Kotiranta H."/>
            <person name="LaButti K.M."/>
            <person name="Lechner B.E."/>
            <person name="Liimatainen K."/>
            <person name="Lipzen A."/>
            <person name="Lukacs Z."/>
            <person name="Mihaltcheva S."/>
            <person name="Morgado L.N."/>
            <person name="Niskanen T."/>
            <person name="Noordeloos M.E."/>
            <person name="Ohm R.A."/>
            <person name="Ortiz-Santana B."/>
            <person name="Ovrebo C."/>
            <person name="Racz N."/>
            <person name="Riley R."/>
            <person name="Savchenko A."/>
            <person name="Shiryaev A."/>
            <person name="Soop K."/>
            <person name="Spirin V."/>
            <person name="Szebenyi C."/>
            <person name="Tomsovsky M."/>
            <person name="Tulloss R.E."/>
            <person name="Uehling J."/>
            <person name="Grigoriev I.V."/>
            <person name="Vagvolgyi C."/>
            <person name="Papp T."/>
            <person name="Martin F.M."/>
            <person name="Miettinen O."/>
            <person name="Hibbett D.S."/>
            <person name="Nagy L.G."/>
        </authorList>
    </citation>
    <scope>NUCLEOTIDE SEQUENCE [LARGE SCALE GENOMIC DNA]</scope>
    <source>
        <strain evidence="2 3">FP101781</strain>
    </source>
</reference>
<protein>
    <submittedName>
        <fullName evidence="2">Uncharacterized protein</fullName>
    </submittedName>
</protein>
<dbReference type="EMBL" id="QPFP01000193">
    <property type="protein sequence ID" value="TEB19412.1"/>
    <property type="molecule type" value="Genomic_DNA"/>
</dbReference>
<dbReference type="OrthoDB" id="3064716at2759"/>
<organism evidence="2 3">
    <name type="scientific">Coprinellus micaceus</name>
    <name type="common">Glistening ink-cap mushroom</name>
    <name type="synonym">Coprinus micaceus</name>
    <dbReference type="NCBI Taxonomy" id="71717"/>
    <lineage>
        <taxon>Eukaryota</taxon>
        <taxon>Fungi</taxon>
        <taxon>Dikarya</taxon>
        <taxon>Basidiomycota</taxon>
        <taxon>Agaricomycotina</taxon>
        <taxon>Agaricomycetes</taxon>
        <taxon>Agaricomycetidae</taxon>
        <taxon>Agaricales</taxon>
        <taxon>Agaricineae</taxon>
        <taxon>Psathyrellaceae</taxon>
        <taxon>Coprinellus</taxon>
    </lineage>
</organism>
<dbReference type="Proteomes" id="UP000298030">
    <property type="component" value="Unassembled WGS sequence"/>
</dbReference>
<evidence type="ECO:0000256" key="1">
    <source>
        <dbReference type="SAM" id="MobiDB-lite"/>
    </source>
</evidence>
<sequence length="327" mass="36992">MEVDLNAHPMYILDVLSVLARHVPFVQLMDMFRWEWPAPMAVDPEVKQRIWSKIGKYMPVDARPWFFPSLSDSGGALTGLFVLHILMENSEWAATYQGDVDMEIVVETGHEEPITSFFCDIEYKVGRIDIPPEFESTVESAYELVNDSGDEVLRVKIYVSKSSAASVVLSNRYTALMNVITREEVVVLCPTTTFANETLVCGTDHDDLLDDTKLPFQCFVDNSHWTTECGDECPMVYRKTFGDGGVRILKWDSKYVAEEGDTKQPLGDDRWASAESGWGGDGDERAMRTTHFCLKEAVRWRVSEECRRPGCPNAQALAARRAYISFV</sequence>
<comment type="caution">
    <text evidence="2">The sequence shown here is derived from an EMBL/GenBank/DDBJ whole genome shotgun (WGS) entry which is preliminary data.</text>
</comment>
<keyword evidence="3" id="KW-1185">Reference proteome</keyword>
<gene>
    <name evidence="2" type="ORF">FA13DRAFT_1802297</name>
</gene>
<evidence type="ECO:0000313" key="2">
    <source>
        <dbReference type="EMBL" id="TEB19412.1"/>
    </source>
</evidence>
<proteinExistence type="predicted"/>
<dbReference type="AlphaFoldDB" id="A0A4Y7SCS3"/>
<feature type="compositionally biased region" description="Basic and acidic residues" evidence="1">
    <location>
        <begin position="261"/>
        <end position="272"/>
    </location>
</feature>